<proteinExistence type="predicted"/>
<evidence type="ECO:0000313" key="2">
    <source>
        <dbReference type="Proteomes" id="UP000318093"/>
    </source>
</evidence>
<dbReference type="PANTHER" id="PTHR43649">
    <property type="entry name" value="ARABINOSE-BINDING PROTEIN-RELATED"/>
    <property type="match status" value="1"/>
</dbReference>
<dbReference type="AlphaFoldDB" id="A0A537JPW1"/>
<dbReference type="InterPro" id="IPR006059">
    <property type="entry name" value="SBP"/>
</dbReference>
<dbReference type="EMBL" id="VBAN01000001">
    <property type="protein sequence ID" value="TMI85573.1"/>
    <property type="molecule type" value="Genomic_DNA"/>
</dbReference>
<gene>
    <name evidence="1" type="ORF">E6H03_00065</name>
</gene>
<dbReference type="Gene3D" id="3.40.190.10">
    <property type="entry name" value="Periplasmic binding protein-like II"/>
    <property type="match status" value="1"/>
</dbReference>
<sequence>MRAQKVGRAGTPIGRRTLLAGAAGSAAALASGALRAVIRTEGVRAAPSTTLQFWYTRYAVPLLNDTLDGFGKAFEQSHPGVKVQVQAFPYGEYFQKINTAYAGNQTPDVFFVDFPLIANYVYRKMIVALDPLVAKTDLDDYYPAPRGDMTYQDKIWALPLHQSGEELLYNVDALDEAKIRPPHSLDQQWTREQFLDVAEKVVRRAAGRVTRWAYATTYYPPGLYVIQPWLAMSGGEILSPDGTRATGYLNSPATVQAFTFWGDLYTKRQLAPIQPTPDTFGTGQAVFTQGNPFVLRDIVQRFHNLRVGVTYLPRDRRCATNMGAYHIGISAQTKQRDLAWEFVSSVTGREAHVQWVKTTGYLPARKSTYAELPYLKQYPWSVFWDGLARCGVPRPRTPAFDFVDDAVTDASKDIQLGHPAKPALDEAAGKIDQEIARYK</sequence>
<dbReference type="SUPFAM" id="SSF53850">
    <property type="entry name" value="Periplasmic binding protein-like II"/>
    <property type="match status" value="1"/>
</dbReference>
<dbReference type="Pfam" id="PF13416">
    <property type="entry name" value="SBP_bac_8"/>
    <property type="match status" value="1"/>
</dbReference>
<dbReference type="PROSITE" id="PS51318">
    <property type="entry name" value="TAT"/>
    <property type="match status" value="1"/>
</dbReference>
<name>A0A537JPW1_9BACT</name>
<comment type="caution">
    <text evidence="1">The sequence shown here is derived from an EMBL/GenBank/DDBJ whole genome shotgun (WGS) entry which is preliminary data.</text>
</comment>
<protein>
    <submittedName>
        <fullName evidence="1">Extracellular solute-binding protein</fullName>
    </submittedName>
</protein>
<organism evidence="1 2">
    <name type="scientific">Candidatus Segetimicrobium genomatis</name>
    <dbReference type="NCBI Taxonomy" id="2569760"/>
    <lineage>
        <taxon>Bacteria</taxon>
        <taxon>Bacillati</taxon>
        <taxon>Candidatus Sysuimicrobiota</taxon>
        <taxon>Candidatus Sysuimicrobiia</taxon>
        <taxon>Candidatus Sysuimicrobiales</taxon>
        <taxon>Candidatus Segetimicrobiaceae</taxon>
        <taxon>Candidatus Segetimicrobium</taxon>
    </lineage>
</organism>
<dbReference type="InterPro" id="IPR050490">
    <property type="entry name" value="Bact_solute-bd_prot1"/>
</dbReference>
<reference evidence="1 2" key="1">
    <citation type="journal article" date="2019" name="Nat. Microbiol.">
        <title>Mediterranean grassland soil C-N compound turnover is dependent on rainfall and depth, and is mediated by genomically divergent microorganisms.</title>
        <authorList>
            <person name="Diamond S."/>
            <person name="Andeer P.F."/>
            <person name="Li Z."/>
            <person name="Crits-Christoph A."/>
            <person name="Burstein D."/>
            <person name="Anantharaman K."/>
            <person name="Lane K.R."/>
            <person name="Thomas B.C."/>
            <person name="Pan C."/>
            <person name="Northen T.R."/>
            <person name="Banfield J.F."/>
        </authorList>
    </citation>
    <scope>NUCLEOTIDE SEQUENCE [LARGE SCALE GENOMIC DNA]</scope>
    <source>
        <strain evidence="1">NP_6</strain>
    </source>
</reference>
<accession>A0A537JPW1</accession>
<dbReference type="Proteomes" id="UP000318093">
    <property type="component" value="Unassembled WGS sequence"/>
</dbReference>
<dbReference type="PANTHER" id="PTHR43649:SF30">
    <property type="entry name" value="ABC TRANSPORTER SUBSTRATE-BINDING PROTEIN"/>
    <property type="match status" value="1"/>
</dbReference>
<evidence type="ECO:0000313" key="1">
    <source>
        <dbReference type="EMBL" id="TMI85573.1"/>
    </source>
</evidence>
<dbReference type="InterPro" id="IPR006311">
    <property type="entry name" value="TAT_signal"/>
</dbReference>